<dbReference type="Proteomes" id="UP000583929">
    <property type="component" value="Unassembled WGS sequence"/>
</dbReference>
<evidence type="ECO:0000313" key="1">
    <source>
        <dbReference type="EMBL" id="KAF4392525.1"/>
    </source>
</evidence>
<dbReference type="EMBL" id="JAATIQ010000053">
    <property type="protein sequence ID" value="KAF4392525.1"/>
    <property type="molecule type" value="Genomic_DNA"/>
</dbReference>
<evidence type="ECO:0000313" key="2">
    <source>
        <dbReference type="Proteomes" id="UP000583929"/>
    </source>
</evidence>
<name>A0A7J6HBT3_CANSA</name>
<reference evidence="1 2" key="1">
    <citation type="journal article" date="2020" name="bioRxiv">
        <title>Sequence and annotation of 42 cannabis genomes reveals extensive copy number variation in cannabinoid synthesis and pathogen resistance genes.</title>
        <authorList>
            <person name="Mckernan K.J."/>
            <person name="Helbert Y."/>
            <person name="Kane L.T."/>
            <person name="Ebling H."/>
            <person name="Zhang L."/>
            <person name="Liu B."/>
            <person name="Eaton Z."/>
            <person name="Mclaughlin S."/>
            <person name="Kingan S."/>
            <person name="Baybayan P."/>
            <person name="Concepcion G."/>
            <person name="Jordan M."/>
            <person name="Riva A."/>
            <person name="Barbazuk W."/>
            <person name="Harkins T."/>
        </authorList>
    </citation>
    <scope>NUCLEOTIDE SEQUENCE [LARGE SCALE GENOMIC DNA]</scope>
    <source>
        <strain evidence="2">cv. Jamaican Lion 4</strain>
        <tissue evidence="1">Leaf</tissue>
    </source>
</reference>
<protein>
    <submittedName>
        <fullName evidence="1">Uncharacterized protein</fullName>
    </submittedName>
</protein>
<keyword evidence="2" id="KW-1185">Reference proteome</keyword>
<gene>
    <name evidence="1" type="ORF">G4B88_005484</name>
</gene>
<proteinExistence type="predicted"/>
<organism evidence="1 2">
    <name type="scientific">Cannabis sativa</name>
    <name type="common">Hemp</name>
    <name type="synonym">Marijuana</name>
    <dbReference type="NCBI Taxonomy" id="3483"/>
    <lineage>
        <taxon>Eukaryota</taxon>
        <taxon>Viridiplantae</taxon>
        <taxon>Streptophyta</taxon>
        <taxon>Embryophyta</taxon>
        <taxon>Tracheophyta</taxon>
        <taxon>Spermatophyta</taxon>
        <taxon>Magnoliopsida</taxon>
        <taxon>eudicotyledons</taxon>
        <taxon>Gunneridae</taxon>
        <taxon>Pentapetalae</taxon>
        <taxon>rosids</taxon>
        <taxon>fabids</taxon>
        <taxon>Rosales</taxon>
        <taxon>Cannabaceae</taxon>
        <taxon>Cannabis</taxon>
    </lineage>
</organism>
<accession>A0A7J6HBT3</accession>
<sequence>MDLQKTKYIRLDYVNFIILRMRGSCVLKNKNDSDNWLVNGFWSPETESAMFRDDLTTGVRYRNLFDVVVDVVI</sequence>
<comment type="caution">
    <text evidence="1">The sequence shown here is derived from an EMBL/GenBank/DDBJ whole genome shotgun (WGS) entry which is preliminary data.</text>
</comment>
<dbReference type="AlphaFoldDB" id="A0A7J6HBT3"/>